<dbReference type="Gene3D" id="3.40.50.1010">
    <property type="entry name" value="5'-nuclease"/>
    <property type="match status" value="1"/>
</dbReference>
<evidence type="ECO:0000259" key="1">
    <source>
        <dbReference type="Pfam" id="PF01850"/>
    </source>
</evidence>
<dbReference type="AlphaFoldDB" id="A0A2R6C3J4"/>
<evidence type="ECO:0000313" key="3">
    <source>
        <dbReference type="Proteomes" id="UP000241886"/>
    </source>
</evidence>
<dbReference type="PANTHER" id="PTHR38826">
    <property type="entry name" value="RIBONUCLEASE VAPC13"/>
    <property type="match status" value="1"/>
</dbReference>
<dbReference type="InterPro" id="IPR029060">
    <property type="entry name" value="PIN-like_dom_sf"/>
</dbReference>
<accession>A0A2R6C3J4</accession>
<feature type="domain" description="PIN" evidence="1">
    <location>
        <begin position="3"/>
        <end position="120"/>
    </location>
</feature>
<organism evidence="2 3">
    <name type="scientific">Candidatus Marsarchaeota G2 archaeon ECH_B_SAG-G16</name>
    <dbReference type="NCBI Taxonomy" id="1978167"/>
    <lineage>
        <taxon>Archaea</taxon>
        <taxon>Candidatus Marsarchaeota</taxon>
        <taxon>Candidatus Marsarchaeota group 2</taxon>
    </lineage>
</organism>
<dbReference type="Pfam" id="PF01850">
    <property type="entry name" value="PIN"/>
    <property type="match status" value="1"/>
</dbReference>
<dbReference type="Proteomes" id="UP000241886">
    <property type="component" value="Unassembled WGS sequence"/>
</dbReference>
<sequence>MSYFLDSNVFVYAKTNDRKYGECCQRLIKRVYEGKLSAIIDSVILLEVANALRKLGIKDVEDVILAILSLPIRVEEITKEEITQAIRNSSLSPYDSLHYIVSKRAKAKIISADKDFDSTGERIDPCSFTS</sequence>
<proteinExistence type="predicted"/>
<gene>
    <name evidence="2" type="ORF">B9Q13_01815</name>
</gene>
<reference evidence="2 3" key="1">
    <citation type="submission" date="2017-04" db="EMBL/GenBank/DDBJ databases">
        <title>Novel microbial lineages endemic to geothermal iron-oxide mats fill important gaps in the evolutionary history of Archaea.</title>
        <authorList>
            <person name="Jay Z.J."/>
            <person name="Beam J.P."/>
            <person name="Dlakic M."/>
            <person name="Rusch D.B."/>
            <person name="Kozubal M.A."/>
            <person name="Inskeep W.P."/>
        </authorList>
    </citation>
    <scope>NUCLEOTIDE SEQUENCE [LARGE SCALE GENOMIC DNA]</scope>
    <source>
        <strain evidence="2">ECH_B_SAG-G16</strain>
    </source>
</reference>
<dbReference type="SUPFAM" id="SSF88723">
    <property type="entry name" value="PIN domain-like"/>
    <property type="match status" value="1"/>
</dbReference>
<name>A0A2R6C3J4_9ARCH</name>
<dbReference type="InterPro" id="IPR002716">
    <property type="entry name" value="PIN_dom"/>
</dbReference>
<evidence type="ECO:0000313" key="2">
    <source>
        <dbReference type="EMBL" id="PSO05461.1"/>
    </source>
</evidence>
<dbReference type="EMBL" id="NEXO01000029">
    <property type="protein sequence ID" value="PSO05461.1"/>
    <property type="molecule type" value="Genomic_DNA"/>
</dbReference>
<comment type="caution">
    <text evidence="2">The sequence shown here is derived from an EMBL/GenBank/DDBJ whole genome shotgun (WGS) entry which is preliminary data.</text>
</comment>
<dbReference type="InterPro" id="IPR052106">
    <property type="entry name" value="PINc/VapC_TA"/>
</dbReference>
<protein>
    <recommendedName>
        <fullName evidence="1">PIN domain-containing protein</fullName>
    </recommendedName>
</protein>
<dbReference type="PANTHER" id="PTHR38826:SF5">
    <property type="entry name" value="RIBONUCLEASE VAPC13"/>
    <property type="match status" value="1"/>
</dbReference>